<keyword evidence="9" id="KW-1133">Transmembrane helix</keyword>
<dbReference type="EMBL" id="UOEL01000025">
    <property type="protein sequence ID" value="VAW10556.1"/>
    <property type="molecule type" value="Genomic_DNA"/>
</dbReference>
<feature type="domain" description="Histidine kinase" evidence="10">
    <location>
        <begin position="468"/>
        <end position="656"/>
    </location>
</feature>
<dbReference type="InterPro" id="IPR011712">
    <property type="entry name" value="Sig_transdc_His_kin_sub3_dim/P"/>
</dbReference>
<evidence type="ECO:0000256" key="4">
    <source>
        <dbReference type="ARBA" id="ARBA00022679"/>
    </source>
</evidence>
<evidence type="ECO:0000256" key="7">
    <source>
        <dbReference type="ARBA" id="ARBA00022840"/>
    </source>
</evidence>
<dbReference type="PANTHER" id="PTHR24421">
    <property type="entry name" value="NITRATE/NITRITE SENSOR PROTEIN NARX-RELATED"/>
    <property type="match status" value="1"/>
</dbReference>
<dbReference type="Gene3D" id="1.25.40.10">
    <property type="entry name" value="Tetratricopeptide repeat domain"/>
    <property type="match status" value="1"/>
</dbReference>
<keyword evidence="4" id="KW-0808">Transferase</keyword>
<reference evidence="11" key="1">
    <citation type="submission" date="2018-06" db="EMBL/GenBank/DDBJ databases">
        <authorList>
            <person name="Zhirakovskaya E."/>
        </authorList>
    </citation>
    <scope>NUCLEOTIDE SEQUENCE</scope>
</reference>
<dbReference type="GO" id="GO:0005524">
    <property type="term" value="F:ATP binding"/>
    <property type="evidence" value="ECO:0007669"/>
    <property type="project" value="UniProtKB-KW"/>
</dbReference>
<dbReference type="PANTHER" id="PTHR24421:SF10">
    <property type="entry name" value="NITRATE_NITRITE SENSOR PROTEIN NARQ"/>
    <property type="match status" value="1"/>
</dbReference>
<evidence type="ECO:0000256" key="8">
    <source>
        <dbReference type="SAM" id="Coils"/>
    </source>
</evidence>
<dbReference type="InterPro" id="IPR050482">
    <property type="entry name" value="Sensor_HK_TwoCompSys"/>
</dbReference>
<dbReference type="SUPFAM" id="SSF55874">
    <property type="entry name" value="ATPase domain of HSP90 chaperone/DNA topoisomerase II/histidine kinase"/>
    <property type="match status" value="1"/>
</dbReference>
<protein>
    <recommendedName>
        <fullName evidence="2">histidine kinase</fullName>
        <ecNumber evidence="2">2.7.13.3</ecNumber>
    </recommendedName>
</protein>
<dbReference type="Gene3D" id="1.20.5.1930">
    <property type="match status" value="1"/>
</dbReference>
<feature type="coiled-coil region" evidence="8">
    <location>
        <begin position="356"/>
        <end position="383"/>
    </location>
</feature>
<comment type="catalytic activity">
    <reaction evidence="1">
        <text>ATP + protein L-histidine = ADP + protein N-phospho-L-histidine.</text>
        <dbReference type="EC" id="2.7.13.3"/>
    </reaction>
</comment>
<keyword evidence="3" id="KW-0597">Phosphoprotein</keyword>
<dbReference type="AlphaFoldDB" id="A0A3B0TU16"/>
<dbReference type="InterPro" id="IPR011990">
    <property type="entry name" value="TPR-like_helical_dom_sf"/>
</dbReference>
<accession>A0A3B0TU16</accession>
<dbReference type="GO" id="GO:0000155">
    <property type="term" value="F:phosphorelay sensor kinase activity"/>
    <property type="evidence" value="ECO:0007669"/>
    <property type="project" value="InterPro"/>
</dbReference>
<dbReference type="GO" id="GO:0046983">
    <property type="term" value="F:protein dimerization activity"/>
    <property type="evidence" value="ECO:0007669"/>
    <property type="project" value="InterPro"/>
</dbReference>
<evidence type="ECO:0000256" key="1">
    <source>
        <dbReference type="ARBA" id="ARBA00000085"/>
    </source>
</evidence>
<dbReference type="PROSITE" id="PS50109">
    <property type="entry name" value="HIS_KIN"/>
    <property type="match status" value="1"/>
</dbReference>
<dbReference type="InterPro" id="IPR003594">
    <property type="entry name" value="HATPase_dom"/>
</dbReference>
<evidence type="ECO:0000256" key="3">
    <source>
        <dbReference type="ARBA" id="ARBA00022553"/>
    </source>
</evidence>
<keyword evidence="9" id="KW-0472">Membrane</keyword>
<dbReference type="Pfam" id="PF02518">
    <property type="entry name" value="HATPase_c"/>
    <property type="match status" value="1"/>
</dbReference>
<dbReference type="SMART" id="SM00387">
    <property type="entry name" value="HATPase_c"/>
    <property type="match status" value="1"/>
</dbReference>
<evidence type="ECO:0000256" key="2">
    <source>
        <dbReference type="ARBA" id="ARBA00012438"/>
    </source>
</evidence>
<dbReference type="CDD" id="cd16917">
    <property type="entry name" value="HATPase_UhpB-NarQ-NarX-like"/>
    <property type="match status" value="1"/>
</dbReference>
<dbReference type="InterPro" id="IPR036890">
    <property type="entry name" value="HATPase_C_sf"/>
</dbReference>
<dbReference type="Pfam" id="PF07730">
    <property type="entry name" value="HisKA_3"/>
    <property type="match status" value="1"/>
</dbReference>
<dbReference type="GO" id="GO:0016020">
    <property type="term" value="C:membrane"/>
    <property type="evidence" value="ECO:0007669"/>
    <property type="project" value="InterPro"/>
</dbReference>
<proteinExistence type="predicted"/>
<evidence type="ECO:0000256" key="9">
    <source>
        <dbReference type="SAM" id="Phobius"/>
    </source>
</evidence>
<evidence type="ECO:0000256" key="5">
    <source>
        <dbReference type="ARBA" id="ARBA00022741"/>
    </source>
</evidence>
<keyword evidence="8" id="KW-0175">Coiled coil</keyword>
<dbReference type="EC" id="2.7.13.3" evidence="2"/>
<keyword evidence="7" id="KW-0067">ATP-binding</keyword>
<keyword evidence="9" id="KW-0812">Transmembrane</keyword>
<dbReference type="Gene3D" id="3.30.565.10">
    <property type="entry name" value="Histidine kinase-like ATPase, C-terminal domain"/>
    <property type="match status" value="1"/>
</dbReference>
<evidence type="ECO:0000313" key="11">
    <source>
        <dbReference type="EMBL" id="VAW10556.1"/>
    </source>
</evidence>
<dbReference type="SUPFAM" id="SSF48452">
    <property type="entry name" value="TPR-like"/>
    <property type="match status" value="2"/>
</dbReference>
<name>A0A3B0TU16_9ZZZZ</name>
<feature type="transmembrane region" description="Helical" evidence="9">
    <location>
        <begin position="402"/>
        <end position="422"/>
    </location>
</feature>
<keyword evidence="6 11" id="KW-0418">Kinase</keyword>
<gene>
    <name evidence="11" type="ORF">MNBD_BACTEROID03-1766</name>
</gene>
<keyword evidence="5" id="KW-0547">Nucleotide-binding</keyword>
<evidence type="ECO:0000256" key="6">
    <source>
        <dbReference type="ARBA" id="ARBA00022777"/>
    </source>
</evidence>
<organism evidence="11">
    <name type="scientific">hydrothermal vent metagenome</name>
    <dbReference type="NCBI Taxonomy" id="652676"/>
    <lineage>
        <taxon>unclassified sequences</taxon>
        <taxon>metagenomes</taxon>
        <taxon>ecological metagenomes</taxon>
    </lineage>
</organism>
<sequence>MKTIASFKTFSIAQCTFHALIVLLVTFRVTAQEKANDSLKEPQGKTLNFSTIANTKQKSLLPYYDALKNAQYGSQRFSVFEQLAQHHIDKGTSDSVIFYGNLYLRELGRWDKPLMSKKPYFTKAYHILGLGSKLNGLLDNAIKWHIKGITEAEAAKNTEYQYRHKIGLANIYNLKDQYPKAIPILEKAISEFEKKWPEHTPEALVYLGDANYGSKKHANAKAFYEKGLIGCKKFNDLKRELIIELKLGTIAELENRYDDAYKLYDQAKESGLKKGYNTIYFKGTILLGKLLYRQKEYDSAMMALSIAYVNAIDRENLHYQKEILNVQRKIFATTNDYENAYAVMTQLSRVNSEISVQQQQKIIKELEIQYETLEKEKEISSLKENQLIKEGEIKRQKTIKSAFLIGFLIILIPVIALLYVYYQKIQTQSLLVKKQEEINEQKVTALKQEQELNLIKAAVEGQDEERKRIAQELHDSIGGNLAGIKLQLASIDTGSEKLKTITHQLDETYQLVRDISHTLIPKKFKQHAFNELIQEYIKTISSTGELTIGFHPHPEESVNAIDQKIQMELFKIIQELMTNTLKHASADQIDIHLSIIDNELSLLFEDNGKGFETSEITNGIGFDNIKSRVDELKGTFHIDSSKNRGTVISIEIPIKTNKAL</sequence>
<evidence type="ECO:0000259" key="10">
    <source>
        <dbReference type="PROSITE" id="PS50109"/>
    </source>
</evidence>
<dbReference type="InterPro" id="IPR005467">
    <property type="entry name" value="His_kinase_dom"/>
</dbReference>